<sequence length="256" mass="26929">MREIRDVAAKPVRVLGGFFAMSLDTFVQLVRAPFAWREFLTQTWFVARVSLAPTLVMSIPFTVLAVFLFNILLNEFGAADFSGTGAALSTVLQIGPILTVLVVSGAGATAICADLGARTIREELDALRVMGIDPIQALVIPRVLAATLVAFLLSPLVILVGLFGGFIFSVFTQHVTPGAFVAGLTLLTGISDVIIAFIKATLFGMTAGLIACYMGISVTGGPAGVGRAVNETVVFSFMALFVINIVVTALGFRVGL</sequence>
<evidence type="ECO:0000256" key="1">
    <source>
        <dbReference type="SAM" id="Phobius"/>
    </source>
</evidence>
<dbReference type="GO" id="GO:0005548">
    <property type="term" value="F:phospholipid transporter activity"/>
    <property type="evidence" value="ECO:0007669"/>
    <property type="project" value="TreeGrafter"/>
</dbReference>
<dbReference type="GO" id="GO:0043190">
    <property type="term" value="C:ATP-binding cassette (ABC) transporter complex"/>
    <property type="evidence" value="ECO:0007669"/>
    <property type="project" value="InterPro"/>
</dbReference>
<gene>
    <name evidence="2" type="ORF">MTER_16770</name>
</gene>
<dbReference type="PANTHER" id="PTHR30188:SF4">
    <property type="entry name" value="PROTEIN TRIGALACTOSYLDIACYLGLYCEROL 1, CHLOROPLASTIC"/>
    <property type="match status" value="1"/>
</dbReference>
<proteinExistence type="predicted"/>
<keyword evidence="1" id="KW-1133">Transmembrane helix</keyword>
<dbReference type="PANTHER" id="PTHR30188">
    <property type="entry name" value="ABC TRANSPORTER PERMEASE PROTEIN-RELATED"/>
    <property type="match status" value="1"/>
</dbReference>
<accession>A0AAD1HX47</accession>
<dbReference type="InterPro" id="IPR030802">
    <property type="entry name" value="Permease_MalE"/>
</dbReference>
<name>A0AAD1HX47_9MYCO</name>
<feature type="transmembrane region" description="Helical" evidence="1">
    <location>
        <begin position="233"/>
        <end position="252"/>
    </location>
</feature>
<protein>
    <submittedName>
        <fullName evidence="2">ABC transporter permease</fullName>
    </submittedName>
</protein>
<dbReference type="AlphaFoldDB" id="A0AAD1HX47"/>
<organism evidence="2 3">
    <name type="scientific">Mycolicibacter terrae</name>
    <dbReference type="NCBI Taxonomy" id="1788"/>
    <lineage>
        <taxon>Bacteria</taxon>
        <taxon>Bacillati</taxon>
        <taxon>Actinomycetota</taxon>
        <taxon>Actinomycetes</taxon>
        <taxon>Mycobacteriales</taxon>
        <taxon>Mycobacteriaceae</taxon>
        <taxon>Mycolicibacter</taxon>
    </lineage>
</organism>
<feature type="transmembrane region" description="Helical" evidence="1">
    <location>
        <begin position="12"/>
        <end position="30"/>
    </location>
</feature>
<feature type="transmembrane region" description="Helical" evidence="1">
    <location>
        <begin position="202"/>
        <end position="221"/>
    </location>
</feature>
<dbReference type="Pfam" id="PF02405">
    <property type="entry name" value="MlaE"/>
    <property type="match status" value="1"/>
</dbReference>
<reference evidence="2 3" key="1">
    <citation type="journal article" date="2019" name="Emerg. Microbes Infect.">
        <title>Comprehensive subspecies identification of 175 nontuberculous mycobacteria species based on 7547 genomic profiles.</title>
        <authorList>
            <person name="Matsumoto Y."/>
            <person name="Kinjo T."/>
            <person name="Motooka D."/>
            <person name="Nabeya D."/>
            <person name="Jung N."/>
            <person name="Uechi K."/>
            <person name="Horii T."/>
            <person name="Iida T."/>
            <person name="Fujita J."/>
            <person name="Nakamura S."/>
        </authorList>
    </citation>
    <scope>NUCLEOTIDE SEQUENCE [LARGE SCALE GENOMIC DNA]</scope>
    <source>
        <strain evidence="2 3">JCM 12143</strain>
    </source>
</reference>
<dbReference type="EMBL" id="AP022564">
    <property type="protein sequence ID" value="BBX22266.1"/>
    <property type="molecule type" value="Genomic_DNA"/>
</dbReference>
<keyword evidence="1" id="KW-0812">Transmembrane</keyword>
<feature type="transmembrane region" description="Helical" evidence="1">
    <location>
        <begin position="177"/>
        <end position="195"/>
    </location>
</feature>
<feature type="transmembrane region" description="Helical" evidence="1">
    <location>
        <begin position="138"/>
        <end position="171"/>
    </location>
</feature>
<keyword evidence="3" id="KW-1185">Reference proteome</keyword>
<feature type="transmembrane region" description="Helical" evidence="1">
    <location>
        <begin position="51"/>
        <end position="73"/>
    </location>
</feature>
<evidence type="ECO:0000313" key="3">
    <source>
        <dbReference type="Proteomes" id="UP000467636"/>
    </source>
</evidence>
<feature type="transmembrane region" description="Helical" evidence="1">
    <location>
        <begin position="93"/>
        <end position="117"/>
    </location>
</feature>
<dbReference type="Proteomes" id="UP000467636">
    <property type="component" value="Chromosome"/>
</dbReference>
<evidence type="ECO:0000313" key="2">
    <source>
        <dbReference type="EMBL" id="BBX22266.1"/>
    </source>
</evidence>
<keyword evidence="1" id="KW-0472">Membrane</keyword>